<keyword evidence="1 2" id="KW-0548">Nucleotidyltransferase</keyword>
<organism evidence="2 3">
    <name type="scientific">Candidatus Erwinia haradaeae</name>
    <dbReference type="NCBI Taxonomy" id="1922217"/>
    <lineage>
        <taxon>Bacteria</taxon>
        <taxon>Pseudomonadati</taxon>
        <taxon>Pseudomonadota</taxon>
        <taxon>Gammaproteobacteria</taxon>
        <taxon>Enterobacterales</taxon>
        <taxon>Erwiniaceae</taxon>
        <taxon>Erwinia</taxon>
    </lineage>
</organism>
<dbReference type="Gene3D" id="3.40.50.10220">
    <property type="entry name" value="DNA polymerase III, psi subunit"/>
    <property type="match status" value="1"/>
</dbReference>
<keyword evidence="1" id="KW-0235">DNA replication</keyword>
<keyword evidence="3" id="KW-1185">Reference proteome</keyword>
<dbReference type="AlphaFoldDB" id="A0A451DJK9"/>
<dbReference type="PIRSF" id="PIRSF029225">
    <property type="entry name" value="DNA_pol_III_psi"/>
    <property type="match status" value="1"/>
</dbReference>
<reference evidence="2 3" key="1">
    <citation type="submission" date="2019-02" db="EMBL/GenBank/DDBJ databases">
        <authorList>
            <person name="Manzano-Marin A."/>
            <person name="Manzano-Marin A."/>
        </authorList>
    </citation>
    <scope>NUCLEOTIDE SEQUENCE [LARGE SCALE GENOMIC DNA]</scope>
    <source>
        <strain evidence="2 3">ErCipseudotaxifoliae</strain>
    </source>
</reference>
<dbReference type="KEGG" id="ehd:ERCIPSTX3056_288"/>
<name>A0A451DJK9_9GAMM</name>
<proteinExistence type="predicted"/>
<dbReference type="Proteomes" id="UP000294462">
    <property type="component" value="Chromosome"/>
</dbReference>
<dbReference type="GO" id="GO:0008408">
    <property type="term" value="F:3'-5' exonuclease activity"/>
    <property type="evidence" value="ECO:0007669"/>
    <property type="project" value="InterPro"/>
</dbReference>
<dbReference type="Pfam" id="PF03603">
    <property type="entry name" value="DNA_III_psi"/>
    <property type="match status" value="1"/>
</dbReference>
<comment type="function">
    <text evidence="1">Part of the beta sliding clamp loading complex, which hydrolyzes ATP to load the beta clamp onto primed DNA to form the DNA replication pre-initiation complex. DNA polymerase III is a complex, multichain enzyme responsible for most of the replicative synthesis in bacteria. This DNA polymerase also exhibits 3' to 5' exonuclease activity.</text>
</comment>
<evidence type="ECO:0000313" key="2">
    <source>
        <dbReference type="EMBL" id="VFP86863.1"/>
    </source>
</evidence>
<protein>
    <recommendedName>
        <fullName evidence="1">DNA polymerase III subunit psi</fullName>
    </recommendedName>
</protein>
<keyword evidence="1" id="KW-0239">DNA-directed DNA polymerase</keyword>
<accession>A0A451DJK9</accession>
<dbReference type="GO" id="GO:0006260">
    <property type="term" value="P:DNA replication"/>
    <property type="evidence" value="ECO:0007669"/>
    <property type="project" value="UniProtKB-KW"/>
</dbReference>
<keyword evidence="1 2" id="KW-0808">Transferase</keyword>
<gene>
    <name evidence="2" type="primary">holD</name>
    <name evidence="2" type="ORF">ERCIPSTX3056_288</name>
</gene>
<dbReference type="GO" id="GO:0003887">
    <property type="term" value="F:DNA-directed DNA polymerase activity"/>
    <property type="evidence" value="ECO:0007669"/>
    <property type="project" value="UniProtKB-KW"/>
</dbReference>
<sequence>MLIRRREQLLQQIGITQYALKRLHVLQGDVLINLPIETRLVIVADKPPALTDPIVENVLRTLNLRSIEVQVATTHQLSLLPQDNHHHRWLLGVQPSKVFTGIQITSPILSELHYNPSAKRALWKQIYQYQLDP</sequence>
<dbReference type="SUPFAM" id="SSF102220">
    <property type="entry name" value="DNA polymerase III psi subunit"/>
    <property type="match status" value="1"/>
</dbReference>
<dbReference type="OrthoDB" id="5682636at2"/>
<dbReference type="InterPro" id="IPR036654">
    <property type="entry name" value="DNA_pol_III_psi_sf"/>
</dbReference>
<dbReference type="EMBL" id="LR217725">
    <property type="protein sequence ID" value="VFP86863.1"/>
    <property type="molecule type" value="Genomic_DNA"/>
</dbReference>
<evidence type="ECO:0000256" key="1">
    <source>
        <dbReference type="PIRNR" id="PIRNR029225"/>
    </source>
</evidence>
<evidence type="ECO:0000313" key="3">
    <source>
        <dbReference type="Proteomes" id="UP000294462"/>
    </source>
</evidence>
<dbReference type="InterPro" id="IPR004615">
    <property type="entry name" value="DNA_pol_III_psi"/>
</dbReference>